<reference evidence="1" key="1">
    <citation type="submission" date="2021-07" db="EMBL/GenBank/DDBJ databases">
        <authorList>
            <person name="Durling M."/>
        </authorList>
    </citation>
    <scope>NUCLEOTIDE SEQUENCE</scope>
</reference>
<dbReference type="AlphaFoldDB" id="A0A9N9LBL4"/>
<sequence length="59" mass="6665">MKERGMLVGPHVGYYGNQEWPLLQWCLFKGEANEQADQKPGTWDAIQIGTSQCTQNSHS</sequence>
<dbReference type="Proteomes" id="UP000701801">
    <property type="component" value="Unassembled WGS sequence"/>
</dbReference>
<keyword evidence="2" id="KW-1185">Reference proteome</keyword>
<protein>
    <submittedName>
        <fullName evidence="1">Uncharacterized protein</fullName>
    </submittedName>
</protein>
<proteinExistence type="predicted"/>
<accession>A0A9N9LBL4</accession>
<dbReference type="EMBL" id="CAJVRM010000012">
    <property type="protein sequence ID" value="CAG8971153.1"/>
    <property type="molecule type" value="Genomic_DNA"/>
</dbReference>
<evidence type="ECO:0000313" key="2">
    <source>
        <dbReference type="Proteomes" id="UP000701801"/>
    </source>
</evidence>
<gene>
    <name evidence="1" type="ORF">HYALB_00010128</name>
</gene>
<name>A0A9N9LBL4_9HELO</name>
<evidence type="ECO:0000313" key="1">
    <source>
        <dbReference type="EMBL" id="CAG8971153.1"/>
    </source>
</evidence>
<organism evidence="1 2">
    <name type="scientific">Hymenoscyphus albidus</name>
    <dbReference type="NCBI Taxonomy" id="595503"/>
    <lineage>
        <taxon>Eukaryota</taxon>
        <taxon>Fungi</taxon>
        <taxon>Dikarya</taxon>
        <taxon>Ascomycota</taxon>
        <taxon>Pezizomycotina</taxon>
        <taxon>Leotiomycetes</taxon>
        <taxon>Helotiales</taxon>
        <taxon>Helotiaceae</taxon>
        <taxon>Hymenoscyphus</taxon>
    </lineage>
</organism>
<comment type="caution">
    <text evidence="1">The sequence shown here is derived from an EMBL/GenBank/DDBJ whole genome shotgun (WGS) entry which is preliminary data.</text>
</comment>